<evidence type="ECO:0000313" key="3">
    <source>
        <dbReference type="Proteomes" id="UP000307378"/>
    </source>
</evidence>
<name>A0A4S8Q223_9HYPH</name>
<organism evidence="2 3">
    <name type="scientific">Rhizobium rosettiformans W3</name>
    <dbReference type="NCBI Taxonomy" id="538378"/>
    <lineage>
        <taxon>Bacteria</taxon>
        <taxon>Pseudomonadati</taxon>
        <taxon>Pseudomonadota</taxon>
        <taxon>Alphaproteobacteria</taxon>
        <taxon>Hyphomicrobiales</taxon>
        <taxon>Rhizobiaceae</taxon>
        <taxon>Rhizobium/Agrobacterium group</taxon>
        <taxon>Rhizobium</taxon>
    </lineage>
</organism>
<protein>
    <submittedName>
        <fullName evidence="2">Uncharacterized protein</fullName>
    </submittedName>
</protein>
<feature type="compositionally biased region" description="Low complexity" evidence="1">
    <location>
        <begin position="144"/>
        <end position="173"/>
    </location>
</feature>
<dbReference type="EMBL" id="STGU01000002">
    <property type="protein sequence ID" value="THV38020.1"/>
    <property type="molecule type" value="Genomic_DNA"/>
</dbReference>
<gene>
    <name evidence="2" type="ORF">FAA86_04240</name>
</gene>
<proteinExistence type="predicted"/>
<dbReference type="AlphaFoldDB" id="A0A4S8Q223"/>
<dbReference type="Proteomes" id="UP000307378">
    <property type="component" value="Unassembled WGS sequence"/>
</dbReference>
<evidence type="ECO:0000313" key="2">
    <source>
        <dbReference type="EMBL" id="THV38020.1"/>
    </source>
</evidence>
<feature type="region of interest" description="Disordered" evidence="1">
    <location>
        <begin position="138"/>
        <end position="193"/>
    </location>
</feature>
<accession>A0A4S8Q223</accession>
<comment type="caution">
    <text evidence="2">The sequence shown here is derived from an EMBL/GenBank/DDBJ whole genome shotgun (WGS) entry which is preliminary data.</text>
</comment>
<sequence>MRPGKKQPLAAPVEPVTTLASVPKVKPDIRPLKADLAGLNSLNRNYHAYLNSADPRMSAIRDYAVTYATYELASGIDTLPTDVTLGDEALRAALEAAAKPGAVIDDDTLAWAKDVLGVGPAVGKIDEIREDLAAAEPVEPPLDPITDPVTDTVTDPVVDPGTDVVEEPVPVGEPVDEAALLPSASAVTPSETQ</sequence>
<evidence type="ECO:0000256" key="1">
    <source>
        <dbReference type="SAM" id="MobiDB-lite"/>
    </source>
</evidence>
<reference evidence="2 3" key="1">
    <citation type="submission" date="2019-04" db="EMBL/GenBank/DDBJ databases">
        <title>genome sequence of strain W3.</title>
        <authorList>
            <person name="Gao J."/>
            <person name="Sun J."/>
        </authorList>
    </citation>
    <scope>NUCLEOTIDE SEQUENCE [LARGE SCALE GENOMIC DNA]</scope>
    <source>
        <strain evidence="2 3">W3</strain>
    </source>
</reference>